<evidence type="ECO:0000259" key="2">
    <source>
        <dbReference type="Pfam" id="PF11443"/>
    </source>
</evidence>
<gene>
    <name evidence="4" type="ORF">FB192DRAFT_1381287</name>
</gene>
<dbReference type="Pfam" id="PF25043">
    <property type="entry name" value="DUF7788"/>
    <property type="match status" value="1"/>
</dbReference>
<reference evidence="4 5" key="1">
    <citation type="submission" date="2019-09" db="EMBL/GenBank/DDBJ databases">
        <authorList>
            <consortium name="DOE Joint Genome Institute"/>
            <person name="Mondo S.J."/>
            <person name="Navarro-Mendoza M.I."/>
            <person name="Perez-Arques C."/>
            <person name="Panchal S."/>
            <person name="Nicolas F.E."/>
            <person name="Ganguly P."/>
            <person name="Pangilinan J."/>
            <person name="Grigoriev I."/>
            <person name="Heitman J."/>
            <person name="Sanya K."/>
            <person name="Garre V."/>
        </authorList>
    </citation>
    <scope>NUCLEOTIDE SEQUENCE [LARGE SCALE GENOMIC DNA]</scope>
    <source>
        <strain evidence="4 5">MU402</strain>
    </source>
</reference>
<dbReference type="PANTHER" id="PTHR31373:SF27">
    <property type="entry name" value="TROVE DOMAIN-CONTAINING PROTEIN"/>
    <property type="match status" value="1"/>
</dbReference>
<feature type="compositionally biased region" description="Basic and acidic residues" evidence="1">
    <location>
        <begin position="761"/>
        <end position="776"/>
    </location>
</feature>
<organism evidence="4 5">
    <name type="scientific">Mucor circinelloides f. lusitanicus</name>
    <name type="common">Mucor racemosus var. lusitanicus</name>
    <dbReference type="NCBI Taxonomy" id="29924"/>
    <lineage>
        <taxon>Eukaryota</taxon>
        <taxon>Fungi</taxon>
        <taxon>Fungi incertae sedis</taxon>
        <taxon>Mucoromycota</taxon>
        <taxon>Mucoromycotina</taxon>
        <taxon>Mucoromycetes</taxon>
        <taxon>Mucorales</taxon>
        <taxon>Mucorineae</taxon>
        <taxon>Mucoraceae</taxon>
        <taxon>Mucor</taxon>
    </lineage>
</organism>
<dbReference type="PANTHER" id="PTHR31373">
    <property type="entry name" value="OS06G0652100 PROTEIN"/>
    <property type="match status" value="1"/>
</dbReference>
<dbReference type="InterPro" id="IPR036465">
    <property type="entry name" value="vWFA_dom_sf"/>
</dbReference>
<dbReference type="PIRSF" id="PIRSF015417">
    <property type="entry name" value="T31B5_30_vWA"/>
    <property type="match status" value="1"/>
</dbReference>
<feature type="compositionally biased region" description="Basic and acidic residues" evidence="1">
    <location>
        <begin position="268"/>
        <end position="305"/>
    </location>
</feature>
<dbReference type="SUPFAM" id="SSF53300">
    <property type="entry name" value="vWA-like"/>
    <property type="match status" value="1"/>
</dbReference>
<comment type="caution">
    <text evidence="4">The sequence shown here is derived from an EMBL/GenBank/DDBJ whole genome shotgun (WGS) entry which is preliminary data.</text>
</comment>
<accession>A0A8H4BE95</accession>
<feature type="region of interest" description="Disordered" evidence="1">
    <location>
        <begin position="757"/>
        <end position="779"/>
    </location>
</feature>
<evidence type="ECO:0008006" key="6">
    <source>
        <dbReference type="Google" id="ProtNLM"/>
    </source>
</evidence>
<dbReference type="Gene3D" id="3.40.50.410">
    <property type="entry name" value="von Willebrand factor, type A domain"/>
    <property type="match status" value="1"/>
</dbReference>
<protein>
    <recommendedName>
        <fullName evidence="6">VWFA domain-containing protein</fullName>
    </recommendedName>
</protein>
<dbReference type="InterPro" id="IPR056690">
    <property type="entry name" value="DUF7788"/>
</dbReference>
<sequence>MSFTTYPAALPYFEELHKEALLKDLIAELVPVVDQGKDSKANKHDEKEVVEVDGLDINNNSKFMEAFDEVANQTWTTNGALTNASTRDDILDLSYGIDSVQPEGRHAMLKAAWEQDPEMTLHIIFYTRSIHRGKSLGKAFFNAYSWLLLHHPRSALANIHVLIDGTVRTDAELEHARRQAKQKAQAESDGWESVDEKHELLSRRDFKTHGCWKDLLVLATIYCQGQVGGISYNEEYRALVWPPTPRNSTLRSKAITERNKRYNQRRKMSPEEAAKDLENSKRMNMEHNKKQEADAKEKRLQERQKRNQAVSDLLEKDKIYRALHFTIARLFANQLVDDMKQLEKNKQANLKGRHALGFNLSMAAKWAPSLCKSFDKHTLLATSIAELLFPPHTYQDKGESRVHYLNKARELYRKEYLVPLRSAMDITEHYMSPGQWEKVDFRHIPSVCLQQNIGNFFKHAPDAVVDYMSEVARGTKKVSGATLGPNELVYRACNGDLPKNLMKVLKDQPGLSEKFIAAQEQLVNGQWDTLIKSIRDTSLLAVDKEEGDGKTKKKKKVDLGECLAICDVSGSMMCGGDKPENQPLYAAIGLSLVITNLAKRPYNGAVVTFTDRPQAFKVDTDKPFSDQVKTVMSSEVGFNTDICRVFTDVLLPMAKKHKLAPEDMVKRLFIFTDMEFDAADNGMDNYLTTHEFIKKQYEEAGYKVPELVWWNLCNQNVYRSSKEMTVPVTKSDTGVSLLAGFSAAMIKSFLDGDVDDEVDGDASKHTDEEDKDKEGQDENNTAMDFLKKSVYHESFNGIVVVD</sequence>
<dbReference type="Pfam" id="PF11443">
    <property type="entry name" value="DUF2828"/>
    <property type="match status" value="1"/>
</dbReference>
<evidence type="ECO:0000313" key="5">
    <source>
        <dbReference type="Proteomes" id="UP000469890"/>
    </source>
</evidence>
<evidence type="ECO:0000313" key="4">
    <source>
        <dbReference type="EMBL" id="KAF1800558.1"/>
    </source>
</evidence>
<evidence type="ECO:0000256" key="1">
    <source>
        <dbReference type="SAM" id="MobiDB-lite"/>
    </source>
</evidence>
<dbReference type="InterPro" id="IPR011205">
    <property type="entry name" value="UCP015417_vWA"/>
</dbReference>
<dbReference type="Proteomes" id="UP000469890">
    <property type="component" value="Unassembled WGS sequence"/>
</dbReference>
<feature type="region of interest" description="Disordered" evidence="1">
    <location>
        <begin position="247"/>
        <end position="308"/>
    </location>
</feature>
<dbReference type="InterPro" id="IPR058580">
    <property type="entry name" value="DUF2828"/>
</dbReference>
<feature type="domain" description="DUF7788" evidence="3">
    <location>
        <begin position="561"/>
        <end position="790"/>
    </location>
</feature>
<name>A0A8H4BE95_MUCCL</name>
<dbReference type="EMBL" id="JAAECE010000005">
    <property type="protein sequence ID" value="KAF1800558.1"/>
    <property type="molecule type" value="Genomic_DNA"/>
</dbReference>
<dbReference type="AlphaFoldDB" id="A0A8H4BE95"/>
<evidence type="ECO:0000259" key="3">
    <source>
        <dbReference type="Pfam" id="PF25043"/>
    </source>
</evidence>
<feature type="domain" description="DUF2828" evidence="2">
    <location>
        <begin position="76"/>
        <end position="538"/>
    </location>
</feature>
<proteinExistence type="predicted"/>